<evidence type="ECO:0000256" key="2">
    <source>
        <dbReference type="ARBA" id="ARBA00022630"/>
    </source>
</evidence>
<dbReference type="PANTHER" id="PTHR42877">
    <property type="entry name" value="L-ORNITHINE N(5)-MONOOXYGENASE-RELATED"/>
    <property type="match status" value="1"/>
</dbReference>
<feature type="compositionally biased region" description="Polar residues" evidence="5">
    <location>
        <begin position="1"/>
        <end position="28"/>
    </location>
</feature>
<reference evidence="6" key="1">
    <citation type="submission" date="2022-11" db="EMBL/GenBank/DDBJ databases">
        <authorList>
            <person name="Scott C."/>
            <person name="Bruce N."/>
        </authorList>
    </citation>
    <scope>NUCLEOTIDE SEQUENCE</scope>
</reference>
<dbReference type="PANTHER" id="PTHR42877:SF7">
    <property type="entry name" value="FLAVIN-BINDING MONOOXYGENASE-RELATED"/>
    <property type="match status" value="1"/>
</dbReference>
<evidence type="ECO:0000313" key="7">
    <source>
        <dbReference type="Proteomes" id="UP000838763"/>
    </source>
</evidence>
<dbReference type="Pfam" id="PF00743">
    <property type="entry name" value="FMO-like"/>
    <property type="match status" value="1"/>
</dbReference>
<dbReference type="SUPFAM" id="SSF51971">
    <property type="entry name" value="Nucleotide-binding domain"/>
    <property type="match status" value="1"/>
</dbReference>
<gene>
    <name evidence="6" type="ORF">PPNO1_LOCUS7971</name>
</gene>
<dbReference type="InterPro" id="IPR036188">
    <property type="entry name" value="FAD/NAD-bd_sf"/>
</dbReference>
<dbReference type="GO" id="GO:0004499">
    <property type="term" value="F:N,N-dimethylaniline monooxygenase activity"/>
    <property type="evidence" value="ECO:0007669"/>
    <property type="project" value="InterPro"/>
</dbReference>
<dbReference type="GO" id="GO:0050660">
    <property type="term" value="F:flavin adenine dinucleotide binding"/>
    <property type="evidence" value="ECO:0007669"/>
    <property type="project" value="InterPro"/>
</dbReference>
<keyword evidence="2" id="KW-0285">Flavoprotein</keyword>
<dbReference type="AlphaFoldDB" id="A0A9P1ME00"/>
<keyword evidence="7" id="KW-1185">Reference proteome</keyword>
<protein>
    <submittedName>
        <fullName evidence="6">Uncharacterized protein</fullName>
    </submittedName>
</protein>
<accession>A0A9P1ME00</accession>
<proteinExistence type="inferred from homology"/>
<dbReference type="GO" id="GO:0050661">
    <property type="term" value="F:NADP binding"/>
    <property type="evidence" value="ECO:0007669"/>
    <property type="project" value="InterPro"/>
</dbReference>
<dbReference type="InterPro" id="IPR051209">
    <property type="entry name" value="FAD-bind_Monooxygenase_sf"/>
</dbReference>
<dbReference type="OrthoDB" id="74360at2759"/>
<evidence type="ECO:0000313" key="6">
    <source>
        <dbReference type="EMBL" id="CAI4218381.1"/>
    </source>
</evidence>
<sequence length="570" mass="64790">MHVSTPMPSKNGFSGVAVSSTTPASNNAHDSESEYKIKESLMGEKRRIKVIFMGMGAAGIDFSRSIQTHTQNIDLTVYEKNPDIGGTCWQRKPDWSQYYSSSKEIWEYMKNVSISNNLEQHVKFNHKIIGAEWLDDQGQWKVSIMRLEDSTVVHDYCQFFINGGHLNSWKWPEIQGLHDFRGPKAHSAQWDDSIDLKDKRVLIIGAGSSAVQIAPTIIDQVKSLDIVIRSPTWITAGFAPKYAGPDGNNFLYSEETKARFREDPRFYLSYCKAIESELSTRFRLVVNGSEEAKEAKEFSEREMIRKLSGKPELVDAITPKDFGVGCRRPTPGNGFLESLCHKKTNVLTKELRMVTHSGFVTAEGQHKETDLIICATGFDTSFRPFFPLYAHGRNVQDDFNSGDTVGYLGLNLPQVPNYFMYSAPYGPLGHGSAIPMIEAFTKYILQIIEKVQLEDIKRIQVKRSAAEDFTKHADMFLTRTAWTGPCSSWFKAGDQTRKPTLWPGSRLHYLTALQSPRFEDYEFDYLSSNIFNYLGNGFHVREYDGHDLTWYYGLLDGKDEQPKQSPEPVY</sequence>
<evidence type="ECO:0000256" key="3">
    <source>
        <dbReference type="ARBA" id="ARBA00022827"/>
    </source>
</evidence>
<dbReference type="Proteomes" id="UP000838763">
    <property type="component" value="Unassembled WGS sequence"/>
</dbReference>
<comment type="similarity">
    <text evidence="1">Belongs to the FAD-binding monooxygenase family.</text>
</comment>
<comment type="caution">
    <text evidence="6">The sequence shown here is derived from an EMBL/GenBank/DDBJ whole genome shotgun (WGS) entry which is preliminary data.</text>
</comment>
<organism evidence="6 7">
    <name type="scientific">Parascedosporium putredinis</name>
    <dbReference type="NCBI Taxonomy" id="1442378"/>
    <lineage>
        <taxon>Eukaryota</taxon>
        <taxon>Fungi</taxon>
        <taxon>Dikarya</taxon>
        <taxon>Ascomycota</taxon>
        <taxon>Pezizomycotina</taxon>
        <taxon>Sordariomycetes</taxon>
        <taxon>Hypocreomycetidae</taxon>
        <taxon>Microascales</taxon>
        <taxon>Microascaceae</taxon>
        <taxon>Parascedosporium</taxon>
    </lineage>
</organism>
<keyword evidence="4" id="KW-0560">Oxidoreductase</keyword>
<name>A0A9P1ME00_9PEZI</name>
<evidence type="ECO:0000256" key="4">
    <source>
        <dbReference type="ARBA" id="ARBA00023002"/>
    </source>
</evidence>
<feature type="region of interest" description="Disordered" evidence="5">
    <location>
        <begin position="1"/>
        <end position="32"/>
    </location>
</feature>
<keyword evidence="3" id="KW-0274">FAD</keyword>
<evidence type="ECO:0000256" key="5">
    <source>
        <dbReference type="SAM" id="MobiDB-lite"/>
    </source>
</evidence>
<dbReference type="EMBL" id="CALLCH030000018">
    <property type="protein sequence ID" value="CAI4218381.1"/>
    <property type="molecule type" value="Genomic_DNA"/>
</dbReference>
<evidence type="ECO:0000256" key="1">
    <source>
        <dbReference type="ARBA" id="ARBA00010139"/>
    </source>
</evidence>
<dbReference type="InterPro" id="IPR020946">
    <property type="entry name" value="Flavin_mOase-like"/>
</dbReference>
<dbReference type="Gene3D" id="3.50.50.60">
    <property type="entry name" value="FAD/NAD(P)-binding domain"/>
    <property type="match status" value="3"/>
</dbReference>
<dbReference type="SUPFAM" id="SSF51905">
    <property type="entry name" value="FAD/NAD(P)-binding domain"/>
    <property type="match status" value="1"/>
</dbReference>